<name>A0A0F9WD48_9ZZZZ</name>
<dbReference type="EMBL" id="LAZR01000299">
    <property type="protein sequence ID" value="KKN76158.1"/>
    <property type="molecule type" value="Genomic_DNA"/>
</dbReference>
<proteinExistence type="predicted"/>
<reference evidence="1" key="1">
    <citation type="journal article" date="2015" name="Nature">
        <title>Complex archaea that bridge the gap between prokaryotes and eukaryotes.</title>
        <authorList>
            <person name="Spang A."/>
            <person name="Saw J.H."/>
            <person name="Jorgensen S.L."/>
            <person name="Zaremba-Niedzwiedzka K."/>
            <person name="Martijn J."/>
            <person name="Lind A.E."/>
            <person name="van Eijk R."/>
            <person name="Schleper C."/>
            <person name="Guy L."/>
            <person name="Ettema T.J."/>
        </authorList>
    </citation>
    <scope>NUCLEOTIDE SEQUENCE</scope>
</reference>
<protein>
    <submittedName>
        <fullName evidence="1">Uncharacterized protein</fullName>
    </submittedName>
</protein>
<accession>A0A0F9WD48</accession>
<organism evidence="1">
    <name type="scientific">marine sediment metagenome</name>
    <dbReference type="NCBI Taxonomy" id="412755"/>
    <lineage>
        <taxon>unclassified sequences</taxon>
        <taxon>metagenomes</taxon>
        <taxon>ecological metagenomes</taxon>
    </lineage>
</organism>
<sequence length="71" mass="8493">MKLIKGKRVARWLPFDWEKIKQVRHGKRGRKFGLVEFEGTKEELVVAKRLGRPVPRHRAWVNMSSLMEHEK</sequence>
<evidence type="ECO:0000313" key="1">
    <source>
        <dbReference type="EMBL" id="KKN76158.1"/>
    </source>
</evidence>
<comment type="caution">
    <text evidence="1">The sequence shown here is derived from an EMBL/GenBank/DDBJ whole genome shotgun (WGS) entry which is preliminary data.</text>
</comment>
<gene>
    <name evidence="1" type="ORF">LCGC14_0373530</name>
</gene>
<dbReference type="AlphaFoldDB" id="A0A0F9WD48"/>